<dbReference type="SMART" id="SM00389">
    <property type="entry name" value="HOX"/>
    <property type="match status" value="1"/>
</dbReference>
<comment type="subcellular location">
    <subcellularLocation>
        <location evidence="4 5">Nucleus</location>
    </subcellularLocation>
</comment>
<dbReference type="AlphaFoldDB" id="A0AB34IRF0"/>
<dbReference type="InterPro" id="IPR001356">
    <property type="entry name" value="HD"/>
</dbReference>
<feature type="compositionally biased region" description="Polar residues" evidence="6">
    <location>
        <begin position="478"/>
        <end position="487"/>
    </location>
</feature>
<organism evidence="8 9">
    <name type="scientific">Prymnesium parvum</name>
    <name type="common">Toxic golden alga</name>
    <dbReference type="NCBI Taxonomy" id="97485"/>
    <lineage>
        <taxon>Eukaryota</taxon>
        <taxon>Haptista</taxon>
        <taxon>Haptophyta</taxon>
        <taxon>Prymnesiophyceae</taxon>
        <taxon>Prymnesiales</taxon>
        <taxon>Prymnesiaceae</taxon>
        <taxon>Prymnesium</taxon>
    </lineage>
</organism>
<evidence type="ECO:0000256" key="2">
    <source>
        <dbReference type="ARBA" id="ARBA00023155"/>
    </source>
</evidence>
<dbReference type="Proteomes" id="UP001515480">
    <property type="component" value="Unassembled WGS sequence"/>
</dbReference>
<dbReference type="PANTHER" id="PTHR24324">
    <property type="entry name" value="HOMEOBOX PROTEIN HHEX"/>
    <property type="match status" value="1"/>
</dbReference>
<sequence>MKSAEEDSVHGGGACSRWKISSESKGLLEREFHRKRFPSPRSKKRLADELDVEPRRIQVWFQNRRQREKTGPDPELPRPPVKKSGLERYPETHGGYGTGYGTPATYLSPMLREPSFHEAKDEMLTIPDGGVSRLAHVRHRRMESDMHSDFSSEWGDSITSQACHDAFGAMADEDHLRLGGMRAHSPCRSEHVGTGDALGVNSSTLAGMLSSSDDIVHALMEFEGAPSAFHNCDDLTRELWEREDVNMPRHLAGRSDGYLMSMGDFSQHDLKGGNGVGLGAHECDFGNYYTKPSVVPAVAPGVTTPEDAAEALHAAANADYANSHLQSILSAGWREHPDWRGRCIPPDDRYDGNASGNDSWSAPGPSSLRQHVEEVQSRMMLPGCGLTRSQPITQAPPRDNTPQPLPAREESTKDMGSWIHAADMVNAVLSTARQQYAVATGRHTTSDRRVQPEMSSLPHSFDSWPYSHQVPNAPMPQMRQSCPQGSQMDWHRGND</sequence>
<feature type="region of interest" description="Disordered" evidence="6">
    <location>
        <begin position="29"/>
        <end position="97"/>
    </location>
</feature>
<feature type="domain" description="Homeobox" evidence="7">
    <location>
        <begin position="17"/>
        <end position="71"/>
    </location>
</feature>
<feature type="region of interest" description="Disordered" evidence="6">
    <location>
        <begin position="440"/>
        <end position="495"/>
    </location>
</feature>
<gene>
    <name evidence="8" type="ORF">AB1Y20_010438</name>
</gene>
<dbReference type="GO" id="GO:0000978">
    <property type="term" value="F:RNA polymerase II cis-regulatory region sequence-specific DNA binding"/>
    <property type="evidence" value="ECO:0007669"/>
    <property type="project" value="TreeGrafter"/>
</dbReference>
<accession>A0AB34IRF0</accession>
<evidence type="ECO:0000313" key="8">
    <source>
        <dbReference type="EMBL" id="KAL1504024.1"/>
    </source>
</evidence>
<dbReference type="CDD" id="cd00086">
    <property type="entry name" value="homeodomain"/>
    <property type="match status" value="1"/>
</dbReference>
<dbReference type="InterPro" id="IPR051000">
    <property type="entry name" value="Homeobox_DNA-bind_prot"/>
</dbReference>
<keyword evidence="2 4" id="KW-0371">Homeobox</keyword>
<feature type="compositionally biased region" description="Basic residues" evidence="6">
    <location>
        <begin position="33"/>
        <end position="44"/>
    </location>
</feature>
<dbReference type="InterPro" id="IPR017970">
    <property type="entry name" value="Homeobox_CS"/>
</dbReference>
<dbReference type="InterPro" id="IPR009057">
    <property type="entry name" value="Homeodomain-like_sf"/>
</dbReference>
<dbReference type="GO" id="GO:0030154">
    <property type="term" value="P:cell differentiation"/>
    <property type="evidence" value="ECO:0007669"/>
    <property type="project" value="TreeGrafter"/>
</dbReference>
<name>A0AB34IRF0_PRYPA</name>
<dbReference type="GO" id="GO:0005634">
    <property type="term" value="C:nucleus"/>
    <property type="evidence" value="ECO:0007669"/>
    <property type="project" value="UniProtKB-SubCell"/>
</dbReference>
<dbReference type="PROSITE" id="PS50071">
    <property type="entry name" value="HOMEOBOX_2"/>
    <property type="match status" value="1"/>
</dbReference>
<dbReference type="SUPFAM" id="SSF46689">
    <property type="entry name" value="Homeodomain-like"/>
    <property type="match status" value="1"/>
</dbReference>
<dbReference type="Gene3D" id="1.10.10.60">
    <property type="entry name" value="Homeodomain-like"/>
    <property type="match status" value="1"/>
</dbReference>
<evidence type="ECO:0000259" key="7">
    <source>
        <dbReference type="PROSITE" id="PS50071"/>
    </source>
</evidence>
<feature type="compositionally biased region" description="Basic and acidic residues" evidence="6">
    <location>
        <begin position="45"/>
        <end position="56"/>
    </location>
</feature>
<feature type="region of interest" description="Disordered" evidence="6">
    <location>
        <begin position="344"/>
        <end position="368"/>
    </location>
</feature>
<dbReference type="GO" id="GO:0000981">
    <property type="term" value="F:DNA-binding transcription factor activity, RNA polymerase II-specific"/>
    <property type="evidence" value="ECO:0007669"/>
    <property type="project" value="InterPro"/>
</dbReference>
<keyword evidence="9" id="KW-1185">Reference proteome</keyword>
<proteinExistence type="predicted"/>
<dbReference type="EMBL" id="JBGBPQ010000020">
    <property type="protein sequence ID" value="KAL1504024.1"/>
    <property type="molecule type" value="Genomic_DNA"/>
</dbReference>
<feature type="region of interest" description="Disordered" evidence="6">
    <location>
        <begin position="383"/>
        <end position="410"/>
    </location>
</feature>
<evidence type="ECO:0000256" key="3">
    <source>
        <dbReference type="ARBA" id="ARBA00023242"/>
    </source>
</evidence>
<feature type="DNA-binding region" description="Homeobox" evidence="4">
    <location>
        <begin position="19"/>
        <end position="72"/>
    </location>
</feature>
<keyword evidence="1 4" id="KW-0238">DNA-binding</keyword>
<dbReference type="PANTHER" id="PTHR24324:SF9">
    <property type="entry name" value="HOMEOBOX DOMAIN-CONTAINING PROTEIN"/>
    <property type="match status" value="1"/>
</dbReference>
<evidence type="ECO:0000313" key="9">
    <source>
        <dbReference type="Proteomes" id="UP001515480"/>
    </source>
</evidence>
<protein>
    <recommendedName>
        <fullName evidence="7">Homeobox domain-containing protein</fullName>
    </recommendedName>
</protein>
<comment type="caution">
    <text evidence="8">The sequence shown here is derived from an EMBL/GenBank/DDBJ whole genome shotgun (WGS) entry which is preliminary data.</text>
</comment>
<reference evidence="8 9" key="1">
    <citation type="journal article" date="2024" name="Science">
        <title>Giant polyketide synthase enzymes in the biosynthesis of giant marine polyether toxins.</title>
        <authorList>
            <person name="Fallon T.R."/>
            <person name="Shende V.V."/>
            <person name="Wierzbicki I.H."/>
            <person name="Pendleton A.L."/>
            <person name="Watervoot N.F."/>
            <person name="Auber R.P."/>
            <person name="Gonzalez D.J."/>
            <person name="Wisecaver J.H."/>
            <person name="Moore B.S."/>
        </authorList>
    </citation>
    <scope>NUCLEOTIDE SEQUENCE [LARGE SCALE GENOMIC DNA]</scope>
    <source>
        <strain evidence="8 9">12B1</strain>
    </source>
</reference>
<evidence type="ECO:0000256" key="4">
    <source>
        <dbReference type="PROSITE-ProRule" id="PRU00108"/>
    </source>
</evidence>
<dbReference type="PROSITE" id="PS00027">
    <property type="entry name" value="HOMEOBOX_1"/>
    <property type="match status" value="1"/>
</dbReference>
<dbReference type="Pfam" id="PF00046">
    <property type="entry name" value="Homeodomain"/>
    <property type="match status" value="1"/>
</dbReference>
<evidence type="ECO:0000256" key="1">
    <source>
        <dbReference type="ARBA" id="ARBA00023125"/>
    </source>
</evidence>
<evidence type="ECO:0000256" key="6">
    <source>
        <dbReference type="SAM" id="MobiDB-lite"/>
    </source>
</evidence>
<evidence type="ECO:0000256" key="5">
    <source>
        <dbReference type="RuleBase" id="RU000682"/>
    </source>
</evidence>
<keyword evidence="3 4" id="KW-0539">Nucleus</keyword>